<evidence type="ECO:0000313" key="3">
    <source>
        <dbReference type="Proteomes" id="UP001497457"/>
    </source>
</evidence>
<gene>
    <name evidence="2" type="ORF">URODEC1_LOCUS76290</name>
</gene>
<dbReference type="PANTHER" id="PTHR34835:SF60">
    <property type="entry name" value="OS10G0490300 PROTEIN"/>
    <property type="match status" value="1"/>
</dbReference>
<evidence type="ECO:0008006" key="4">
    <source>
        <dbReference type="Google" id="ProtNLM"/>
    </source>
</evidence>
<organism evidence="2 3">
    <name type="scientific">Urochloa decumbens</name>
    <dbReference type="NCBI Taxonomy" id="240449"/>
    <lineage>
        <taxon>Eukaryota</taxon>
        <taxon>Viridiplantae</taxon>
        <taxon>Streptophyta</taxon>
        <taxon>Embryophyta</taxon>
        <taxon>Tracheophyta</taxon>
        <taxon>Spermatophyta</taxon>
        <taxon>Magnoliopsida</taxon>
        <taxon>Liliopsida</taxon>
        <taxon>Poales</taxon>
        <taxon>Poaceae</taxon>
        <taxon>PACMAD clade</taxon>
        <taxon>Panicoideae</taxon>
        <taxon>Panicodae</taxon>
        <taxon>Paniceae</taxon>
        <taxon>Melinidinae</taxon>
        <taxon>Urochloa</taxon>
    </lineage>
</organism>
<feature type="compositionally biased region" description="Polar residues" evidence="1">
    <location>
        <begin position="613"/>
        <end position="630"/>
    </location>
</feature>
<dbReference type="Proteomes" id="UP001497457">
    <property type="component" value="Chromosome 3rd"/>
</dbReference>
<feature type="region of interest" description="Disordered" evidence="1">
    <location>
        <begin position="1"/>
        <end position="51"/>
    </location>
</feature>
<keyword evidence="3" id="KW-1185">Reference proteome</keyword>
<name>A0ABC9CL97_9POAL</name>
<dbReference type="SUPFAM" id="SSF54001">
    <property type="entry name" value="Cysteine proteinases"/>
    <property type="match status" value="1"/>
</dbReference>
<reference evidence="2 3" key="2">
    <citation type="submission" date="2024-10" db="EMBL/GenBank/DDBJ databases">
        <authorList>
            <person name="Ryan C."/>
        </authorList>
    </citation>
    <scope>NUCLEOTIDE SEQUENCE [LARGE SCALE GENOMIC DNA]</scope>
</reference>
<accession>A0ABC9CL97</accession>
<protein>
    <recommendedName>
        <fullName evidence="4">Ubiquitin-like protease family profile domain-containing protein</fullName>
    </recommendedName>
</protein>
<reference evidence="3" key="1">
    <citation type="submission" date="2024-06" db="EMBL/GenBank/DDBJ databases">
        <authorList>
            <person name="Ryan C."/>
        </authorList>
    </citation>
    <scope>NUCLEOTIDE SEQUENCE [LARGE SCALE GENOMIC DNA]</scope>
</reference>
<dbReference type="AlphaFoldDB" id="A0ABC9CL97"/>
<dbReference type="PANTHER" id="PTHR34835">
    <property type="entry name" value="OS07G0283600 PROTEIN-RELATED"/>
    <property type="match status" value="1"/>
</dbReference>
<dbReference type="EMBL" id="OZ075113">
    <property type="protein sequence ID" value="CAL5021993.1"/>
    <property type="molecule type" value="Genomic_DNA"/>
</dbReference>
<feature type="region of interest" description="Disordered" evidence="1">
    <location>
        <begin position="593"/>
        <end position="630"/>
    </location>
</feature>
<sequence>MARKHPGDFTDVGSSPESDEVGFGVGFEAQLGDGLKSSEDTYSGDPEESENVDYDSVMKDYAAIKVLKRKLALGLSRLHGKGFSCPNDAFARFSMAGFSSVIDALTADNKKVIEDYGFGSLLQFDKCTVPDSFAKWVVGLINYRSGDIISNGKVISLTKETVNLVLGIPLTEKPFPRNSSSGISVVLAKFNKKSVPSVSFFANKLLQHEPMSDEDVFICFIIVAMNNFLCPTNSDIPCIKICVWKGSMIKQYCNIDMKSTGCYGSHPLVETSHSCYSKDLRNLYTPMPSCSDAWFNSRLDEYAGCKLPSPLKVNLWKLVQKYCLDSGLSINMDVQSFNAMPDDMKLTFCKLLQHAYSVDSRSQKLVLYVIKLFSQPSNEDFSATSEDKALSSEIDCIQQTHIDKSPAPSNEQHNLDNLVNVLHSVMSPQCEDDKTVHISDRNAPSTVHQGPVMFLPLQKNHLHLKINCLAILSLKSVSFSPQGSSYADVSMLENLNFYAPDSLSPVFIPGLRRFNPDKKAYLSRMFSPTDIYDLSNEVKSSSSQFNHQVQSSHVQVAPKASPEVQILSERILPGGGRGMVKNSDVLYNSELTRPQSTIHKPSSGPGNTPSSSRALLSNPAPSSTQRARESTTFGKLLTAVDKRLAQPVGLVGGQDVSKCVKYHVSKSETLNYKAICRLAFSQYQGEDAVYLYGVRCTFWSLGESLKPDGQNFDEADEDVISRAFKRLSKTRPVTHSNMLFFPSFYDDHWFVFVVDIKQRKYVMLHSLYKEDDDYQLYVSQKMALF</sequence>
<dbReference type="InterPro" id="IPR038765">
    <property type="entry name" value="Papain-like_cys_pep_sf"/>
</dbReference>
<evidence type="ECO:0000256" key="1">
    <source>
        <dbReference type="SAM" id="MobiDB-lite"/>
    </source>
</evidence>
<proteinExistence type="predicted"/>
<evidence type="ECO:0000313" key="2">
    <source>
        <dbReference type="EMBL" id="CAL5021993.1"/>
    </source>
</evidence>
<feature type="compositionally biased region" description="Low complexity" evidence="1">
    <location>
        <begin position="601"/>
        <end position="612"/>
    </location>
</feature>